<dbReference type="Gene3D" id="1.10.630.10">
    <property type="entry name" value="Cytochrome P450"/>
    <property type="match status" value="1"/>
</dbReference>
<dbReference type="AlphaFoldDB" id="A0A553V0X4"/>
<dbReference type="EMBL" id="VKDB01000006">
    <property type="protein sequence ID" value="TSA86120.1"/>
    <property type="molecule type" value="Genomic_DNA"/>
</dbReference>
<evidence type="ECO:0000313" key="3">
    <source>
        <dbReference type="Proteomes" id="UP000316092"/>
    </source>
</evidence>
<dbReference type="SUPFAM" id="SSF48264">
    <property type="entry name" value="Cytochrome P450"/>
    <property type="match status" value="1"/>
</dbReference>
<dbReference type="GO" id="GO:0016705">
    <property type="term" value="F:oxidoreductase activity, acting on paired donors, with incorporation or reduction of molecular oxygen"/>
    <property type="evidence" value="ECO:0007669"/>
    <property type="project" value="InterPro"/>
</dbReference>
<comment type="caution">
    <text evidence="2">The sequence shown here is derived from an EMBL/GenBank/DDBJ whole genome shotgun (WGS) entry which is preliminary data.</text>
</comment>
<evidence type="ECO:0000256" key="1">
    <source>
        <dbReference type="ARBA" id="ARBA00010617"/>
    </source>
</evidence>
<dbReference type="GO" id="GO:0005506">
    <property type="term" value="F:iron ion binding"/>
    <property type="evidence" value="ECO:0007669"/>
    <property type="project" value="InterPro"/>
</dbReference>
<dbReference type="CDD" id="cd00302">
    <property type="entry name" value="cytochrome_P450"/>
    <property type="match status" value="1"/>
</dbReference>
<dbReference type="InterPro" id="IPR036396">
    <property type="entry name" value="Cyt_P450_sf"/>
</dbReference>
<dbReference type="Pfam" id="PF00067">
    <property type="entry name" value="p450"/>
    <property type="match status" value="1"/>
</dbReference>
<dbReference type="InterPro" id="IPR002397">
    <property type="entry name" value="Cyt_P450_B"/>
</dbReference>
<dbReference type="GO" id="GO:0004497">
    <property type="term" value="F:monooxygenase activity"/>
    <property type="evidence" value="ECO:0007669"/>
    <property type="project" value="InterPro"/>
</dbReference>
<dbReference type="PRINTS" id="PR00385">
    <property type="entry name" value="P450"/>
</dbReference>
<dbReference type="RefSeq" id="WP_143720347.1">
    <property type="nucleotide sequence ID" value="NZ_VKDB01000006.1"/>
</dbReference>
<dbReference type="InterPro" id="IPR050121">
    <property type="entry name" value="Cytochrome_P450_monoxygenase"/>
</dbReference>
<dbReference type="PANTHER" id="PTHR24305">
    <property type="entry name" value="CYTOCHROME P450"/>
    <property type="match status" value="1"/>
</dbReference>
<dbReference type="OrthoDB" id="9764248at2"/>
<name>A0A553V0X4_9DEIO</name>
<organism evidence="2 3">
    <name type="scientific">Deinococcus detaillensis</name>
    <dbReference type="NCBI Taxonomy" id="2592048"/>
    <lineage>
        <taxon>Bacteria</taxon>
        <taxon>Thermotogati</taxon>
        <taxon>Deinococcota</taxon>
        <taxon>Deinococci</taxon>
        <taxon>Deinococcales</taxon>
        <taxon>Deinococcaceae</taxon>
        <taxon>Deinococcus</taxon>
    </lineage>
</organism>
<dbReference type="PANTHER" id="PTHR24305:SF166">
    <property type="entry name" value="CYTOCHROME P450 12A4, MITOCHONDRIAL-RELATED"/>
    <property type="match status" value="1"/>
</dbReference>
<dbReference type="GO" id="GO:0020037">
    <property type="term" value="F:heme binding"/>
    <property type="evidence" value="ECO:0007669"/>
    <property type="project" value="InterPro"/>
</dbReference>
<reference evidence="2 3" key="1">
    <citation type="submission" date="2019-07" db="EMBL/GenBank/DDBJ databases">
        <title>Deinococcus detaillus sp. nov., isolated from humus soil in Antarctica.</title>
        <authorList>
            <person name="Zhang K."/>
        </authorList>
    </citation>
    <scope>NUCLEOTIDE SEQUENCE [LARGE SCALE GENOMIC DNA]</scope>
    <source>
        <strain evidence="2 3">H1</strain>
    </source>
</reference>
<dbReference type="Proteomes" id="UP000316092">
    <property type="component" value="Unassembled WGS sequence"/>
</dbReference>
<evidence type="ECO:0000313" key="2">
    <source>
        <dbReference type="EMBL" id="TSA86120.1"/>
    </source>
</evidence>
<dbReference type="InterPro" id="IPR001128">
    <property type="entry name" value="Cyt_P450"/>
</dbReference>
<accession>A0A553V0X4</accession>
<sequence>MTTKTLPVAPGLPFLGSLIPMVRDTETFLAHQYRRLGPCYRVKILGQSLIVVGGPTAAETMANNTGEVDAWDTWEGMIREFGGRQVLTMLEGADHLKYRAAARNGFAKSRLLEQLPLIMNLTRQALDQTRVSGHLKVVPFAQRLVADCIGTLTLGRRPGPHLNDFITYWHAQLAVHIVGSARPSSLRRPVYLKAQQSARAIAQDILDQADTPEGLPALSSTYVADLRGLMNERPDLLNRDELLFMMLIPYMAGLDTVVSVFSLCLYEMYRRPEVLARVQAEARPLVEAGLPAARLRELKVLHAVVLEVMRLHPIANNLPRTAKQDFEIQGFPIKKGEKLLMALFAAQRNPELFAEPDRFDIDRFLEPRHEHKQKGAFQPYGAGAHTCLGAGMAEALLATMLATTVTHGRFELFPEDFKMKPFHSANLSPDARLTLRRLE</sequence>
<proteinExistence type="inferred from homology"/>
<comment type="similarity">
    <text evidence="1">Belongs to the cytochrome P450 family.</text>
</comment>
<keyword evidence="3" id="KW-1185">Reference proteome</keyword>
<protein>
    <submittedName>
        <fullName evidence="2">Cytochrome P450</fullName>
    </submittedName>
</protein>
<dbReference type="PRINTS" id="PR00359">
    <property type="entry name" value="BP450"/>
</dbReference>
<gene>
    <name evidence="2" type="ORF">FNU79_08005</name>
</gene>